<proteinExistence type="predicted"/>
<dbReference type="EMBL" id="CAFBMJ010000080">
    <property type="protein sequence ID" value="CAB4906832.1"/>
    <property type="molecule type" value="Genomic_DNA"/>
</dbReference>
<evidence type="ECO:0000313" key="3">
    <source>
        <dbReference type="EMBL" id="CAB4959430.1"/>
    </source>
</evidence>
<reference evidence="2" key="1">
    <citation type="submission" date="2020-05" db="EMBL/GenBank/DDBJ databases">
        <authorList>
            <person name="Chiriac C."/>
            <person name="Salcher M."/>
            <person name="Ghai R."/>
            <person name="Kavagutti S V."/>
        </authorList>
    </citation>
    <scope>NUCLEOTIDE SEQUENCE</scope>
</reference>
<feature type="region of interest" description="Disordered" evidence="1">
    <location>
        <begin position="52"/>
        <end position="89"/>
    </location>
</feature>
<feature type="compositionally biased region" description="Low complexity" evidence="1">
    <location>
        <begin position="52"/>
        <end position="63"/>
    </location>
</feature>
<evidence type="ECO:0000313" key="2">
    <source>
        <dbReference type="EMBL" id="CAB4906832.1"/>
    </source>
</evidence>
<name>A0A6J7GFF9_9ZZZZ</name>
<sequence>MSQNRPPIGRQSKPSFARQVMPAVALTAVGVGFVSMLDGSTAGSVGLTDATTNPVVDPNTPTTIVADPSTTAPVAQPTNTTLAPTPVPATATPVTAAPVTAAPANPGACDGDVVASPSAQFRYGVIQLQTQFTKANVLCNVTVLQFPNDRRTSVQINNYALPIYNQEAAKIHSAKIRAVSGATYSWQAYVAALQAVLDSRP</sequence>
<gene>
    <name evidence="2" type="ORF">UFOPK3573_00969</name>
    <name evidence="3" type="ORF">UFOPK3879_00496</name>
</gene>
<dbReference type="GO" id="GO:0010181">
    <property type="term" value="F:FMN binding"/>
    <property type="evidence" value="ECO:0007669"/>
    <property type="project" value="InterPro"/>
</dbReference>
<accession>A0A6J7GFF9</accession>
<organism evidence="2">
    <name type="scientific">freshwater metagenome</name>
    <dbReference type="NCBI Taxonomy" id="449393"/>
    <lineage>
        <taxon>unclassified sequences</taxon>
        <taxon>metagenomes</taxon>
        <taxon>ecological metagenomes</taxon>
    </lineage>
</organism>
<dbReference type="GO" id="GO:0016020">
    <property type="term" value="C:membrane"/>
    <property type="evidence" value="ECO:0007669"/>
    <property type="project" value="InterPro"/>
</dbReference>
<dbReference type="AlphaFoldDB" id="A0A6J7GFF9"/>
<protein>
    <submittedName>
        <fullName evidence="2">Unannotated protein</fullName>
    </submittedName>
</protein>
<dbReference type="EMBL" id="CAFBNR010000016">
    <property type="protein sequence ID" value="CAB4959430.1"/>
    <property type="molecule type" value="Genomic_DNA"/>
</dbReference>
<evidence type="ECO:0000256" key="1">
    <source>
        <dbReference type="SAM" id="MobiDB-lite"/>
    </source>
</evidence>
<feature type="compositionally biased region" description="Low complexity" evidence="1">
    <location>
        <begin position="77"/>
        <end position="89"/>
    </location>
</feature>